<feature type="domain" description="AAA+ ATPase" evidence="4">
    <location>
        <begin position="472"/>
        <end position="737"/>
    </location>
</feature>
<dbReference type="STRING" id="1796606.A2G96_09930"/>
<dbReference type="Gene3D" id="3.40.50.300">
    <property type="entry name" value="P-loop containing nucleotide triphosphate hydrolases"/>
    <property type="match status" value="1"/>
</dbReference>
<dbReference type="SUPFAM" id="SSF52540">
    <property type="entry name" value="P-loop containing nucleoside triphosphate hydrolases"/>
    <property type="match status" value="1"/>
</dbReference>
<keyword evidence="3" id="KW-0067">ATP-binding</keyword>
<protein>
    <recommendedName>
        <fullName evidence="4">AAA+ ATPase domain-containing protein</fullName>
    </recommendedName>
</protein>
<accession>A0A142JIX4</accession>
<proteinExistence type="inferred from homology"/>
<evidence type="ECO:0000259" key="4">
    <source>
        <dbReference type="SMART" id="SM00382"/>
    </source>
</evidence>
<dbReference type="InterPro" id="IPR027417">
    <property type="entry name" value="P-loop_NTPase"/>
</dbReference>
<dbReference type="Pfam" id="PF03135">
    <property type="entry name" value="CagE_TrbE_VirB"/>
    <property type="match status" value="1"/>
</dbReference>
<name>A0A142JIX4_9BURK</name>
<dbReference type="PANTHER" id="PTHR30121">
    <property type="entry name" value="UNCHARACTERIZED PROTEIN YJGR-RELATED"/>
    <property type="match status" value="1"/>
</dbReference>
<dbReference type="KEGG" id="cnan:A2G96_09930"/>
<keyword evidence="2" id="KW-0547">Nucleotide-binding</keyword>
<evidence type="ECO:0000256" key="1">
    <source>
        <dbReference type="ARBA" id="ARBA00006512"/>
    </source>
</evidence>
<dbReference type="InterPro" id="IPR043964">
    <property type="entry name" value="P-loop_TraG"/>
</dbReference>
<gene>
    <name evidence="5" type="ORF">A2G96_09930</name>
</gene>
<dbReference type="PANTHER" id="PTHR30121:SF12">
    <property type="entry name" value="TYPE IV SECRETION SYSTEM PROTEIN CAGE"/>
    <property type="match status" value="1"/>
</dbReference>
<dbReference type="Proteomes" id="UP000075238">
    <property type="component" value="Chromosome 1"/>
</dbReference>
<sequence length="841" mass="95200">MGGVDFFHKEYRQKRLGLPDLLRYDSCIRPGVVLGKGGELISTYRYRGPDMQCASDAETVYLRQRVNDMVKKLASGWMIHSTTLRTESVEYEDNGSFPDPVTRAIENERIKQYRTEGAHYENDYYITFTYLPDPILVNRIKSFAYDTSDKGISNPARIAQKNVEYFERQLADYVAILESGMKTNLVRLMPRQERDPTTQRLVWYEDQLAYFQECITGVSNPVRVPNESVACGVDYVIGSHSFYPGIRPTINGVSIRVVAIEGLPDAGTHFGILEILNRLNVRFRWTTRWIARDPEKAKASTKKVRSKWRQKIRGFVADIMNKTNGPINKDAADMAADAEGVLTDLESGRVSYGFWASTVVLMDEDAQYLESVVRFFIKHVGGLGFPCRDEDVNCVEAFFGSLPGHGYENVRQPEIHSMNLADCLPLTSTWQGPISNPCSFYKKFFPNRPVPPLFQGAASGGTPFRVVLHNGDVGHTFVCGPTGAGKSTVLGLMATSQFRYPDAKVFAFEKGESLLGLCLGAGGNHYNFMDEDTPDSLKIGFAPFAHIDRQSDRTWAKGYVESILELNKIKVDFDVSAEIGRVLELLQTRPMEMRSFTDFNQLVQLRQVKEVLMGYERDMAGGMLNARRDNVTSSRFTVFEMEKLMEMDNKHVAPVLMYIFRMIERSLDGSPTMIILDEAWLMLAHELFAEKLKEWFKVLRKANAHVVFATQELQDVANSPIASTIFSACQTKILLPNPEAQTDDNLKLYKSMRLTDREIELLANATPKRDYFFTSPAGRRLFQLELGPVALAFVGASGVEDRRTIKELYRIHGEKWVGFWLQRRGLSPSLVSNAELYREAA</sequence>
<organism evidence="5 6">
    <name type="scientific">Cupriavidus nantongensis</name>
    <dbReference type="NCBI Taxonomy" id="1796606"/>
    <lineage>
        <taxon>Bacteria</taxon>
        <taxon>Pseudomonadati</taxon>
        <taxon>Pseudomonadota</taxon>
        <taxon>Betaproteobacteria</taxon>
        <taxon>Burkholderiales</taxon>
        <taxon>Burkholderiaceae</taxon>
        <taxon>Cupriavidus</taxon>
    </lineage>
</organism>
<dbReference type="CDD" id="cd01127">
    <property type="entry name" value="TrwB_TraG_TraD_VirD4"/>
    <property type="match status" value="1"/>
</dbReference>
<comment type="similarity">
    <text evidence="1">Belongs to the TrbE/VirB4 family.</text>
</comment>
<evidence type="ECO:0000256" key="3">
    <source>
        <dbReference type="ARBA" id="ARBA00022840"/>
    </source>
</evidence>
<dbReference type="GO" id="GO:0005524">
    <property type="term" value="F:ATP binding"/>
    <property type="evidence" value="ECO:0007669"/>
    <property type="project" value="UniProtKB-KW"/>
</dbReference>
<dbReference type="InterPro" id="IPR051162">
    <property type="entry name" value="T4SS_component"/>
</dbReference>
<dbReference type="InterPro" id="IPR003593">
    <property type="entry name" value="AAA+_ATPase"/>
</dbReference>
<dbReference type="EMBL" id="CP014844">
    <property type="protein sequence ID" value="AMR78036.1"/>
    <property type="molecule type" value="Genomic_DNA"/>
</dbReference>
<dbReference type="InterPro" id="IPR018145">
    <property type="entry name" value="CagE_TrbE_VirB_cntrl_dom"/>
</dbReference>
<evidence type="ECO:0000313" key="6">
    <source>
        <dbReference type="Proteomes" id="UP000075238"/>
    </source>
</evidence>
<dbReference type="RefSeq" id="WP_062798839.1">
    <property type="nucleotide sequence ID" value="NZ_CP014844.1"/>
</dbReference>
<dbReference type="OrthoDB" id="9816422at2"/>
<dbReference type="AlphaFoldDB" id="A0A142JIX4"/>
<dbReference type="Pfam" id="PF19044">
    <property type="entry name" value="P-loop_TraG"/>
    <property type="match status" value="1"/>
</dbReference>
<evidence type="ECO:0000256" key="2">
    <source>
        <dbReference type="ARBA" id="ARBA00022741"/>
    </source>
</evidence>
<evidence type="ECO:0000313" key="5">
    <source>
        <dbReference type="EMBL" id="AMR78036.1"/>
    </source>
</evidence>
<reference evidence="5 6" key="1">
    <citation type="submission" date="2016-03" db="EMBL/GenBank/DDBJ databases">
        <title>Complete genome sequence of a novel chlorpyrifos degrading bacterium, Cupriavidus nantongensis sp. X1.</title>
        <authorList>
            <person name="Fang L."/>
        </authorList>
    </citation>
    <scope>NUCLEOTIDE SEQUENCE [LARGE SCALE GENOMIC DNA]</scope>
    <source>
        <strain evidence="5 6">X1</strain>
    </source>
</reference>
<dbReference type="SMART" id="SM00382">
    <property type="entry name" value="AAA"/>
    <property type="match status" value="1"/>
</dbReference>
<keyword evidence="6" id="KW-1185">Reference proteome</keyword>